<dbReference type="PANTHER" id="PTHR34989:SF1">
    <property type="entry name" value="PROTEIN HDED"/>
    <property type="match status" value="1"/>
</dbReference>
<feature type="transmembrane region" description="Helical" evidence="1">
    <location>
        <begin position="157"/>
        <end position="180"/>
    </location>
</feature>
<organism evidence="2 3">
    <name type="scientific">Methanocella arvoryzae (strain DSM 22066 / NBRC 105507 / MRE50)</name>
    <dbReference type="NCBI Taxonomy" id="351160"/>
    <lineage>
        <taxon>Archaea</taxon>
        <taxon>Methanobacteriati</taxon>
        <taxon>Methanobacteriota</taxon>
        <taxon>Stenosarchaea group</taxon>
        <taxon>Methanomicrobia</taxon>
        <taxon>Methanocellales</taxon>
        <taxon>Methanocellaceae</taxon>
        <taxon>Methanocella</taxon>
    </lineage>
</organism>
<dbReference type="GeneID" id="5143270"/>
<evidence type="ECO:0000313" key="2">
    <source>
        <dbReference type="EMBL" id="CAJ37934.1"/>
    </source>
</evidence>
<evidence type="ECO:0000256" key="1">
    <source>
        <dbReference type="SAM" id="Phobius"/>
    </source>
</evidence>
<accession>Q0W109</accession>
<keyword evidence="3" id="KW-1185">Reference proteome</keyword>
<keyword evidence="1" id="KW-0472">Membrane</keyword>
<dbReference type="eggNOG" id="arCOG03582">
    <property type="taxonomic scope" value="Archaea"/>
</dbReference>
<name>Q0W109_METAR</name>
<gene>
    <name evidence="2" type="ORF">RRC184</name>
</gene>
<sequence length="193" mass="20819">MPNTGLTYEDMGFASWNVSWWDVGLRALIAILFGFALLFWPGLSLLTFVYLLAAFLFFDGVLVLLQMVSVKDGRWFWRLLHGLISIAVAAIIVLIPGKTVMFLGIMLGAYWIMAGILEVLLAVDLRKAIKGELLLVAVGVLSVIAGAILIFRPFTGLIALAQVIGILNIALGIILALLAVKLALASSRKPAPA</sequence>
<keyword evidence="1" id="KW-0812">Transmembrane</keyword>
<protein>
    <recommendedName>
        <fullName evidence="4">HdeD family acid-resistance protein</fullName>
    </recommendedName>
</protein>
<proteinExistence type="predicted"/>
<reference evidence="2 3" key="1">
    <citation type="journal article" date="2006" name="Science">
        <title>Genome of rice cluster I archaea -- the key methane producers in the rice rhizosphere.</title>
        <authorList>
            <person name="Erkel C."/>
            <person name="Kube M."/>
            <person name="Reinhardt R."/>
            <person name="Liesack W."/>
        </authorList>
    </citation>
    <scope>NUCLEOTIDE SEQUENCE [LARGE SCALE GENOMIC DNA]</scope>
    <source>
        <strain evidence="3">DSM 22066 / NBRC 105507 / MRE50</strain>
    </source>
</reference>
<evidence type="ECO:0000313" key="3">
    <source>
        <dbReference type="Proteomes" id="UP000000663"/>
    </source>
</evidence>
<feature type="transmembrane region" description="Helical" evidence="1">
    <location>
        <begin position="133"/>
        <end position="151"/>
    </location>
</feature>
<dbReference type="EMBL" id="AM114193">
    <property type="protein sequence ID" value="CAJ37934.1"/>
    <property type="molecule type" value="Genomic_DNA"/>
</dbReference>
<dbReference type="Proteomes" id="UP000000663">
    <property type="component" value="Chromosome"/>
</dbReference>
<feature type="transmembrane region" description="Helical" evidence="1">
    <location>
        <begin position="101"/>
        <end position="121"/>
    </location>
</feature>
<feature type="transmembrane region" description="Helical" evidence="1">
    <location>
        <begin position="48"/>
        <end position="68"/>
    </location>
</feature>
<dbReference type="KEGG" id="rci:RRC184"/>
<keyword evidence="1" id="KW-1133">Transmembrane helix</keyword>
<dbReference type="STRING" id="351160.RRC184"/>
<dbReference type="Pfam" id="PF03729">
    <property type="entry name" value="DUF308"/>
    <property type="match status" value="2"/>
</dbReference>
<evidence type="ECO:0008006" key="4">
    <source>
        <dbReference type="Google" id="ProtNLM"/>
    </source>
</evidence>
<feature type="transmembrane region" description="Helical" evidence="1">
    <location>
        <begin position="75"/>
        <end position="95"/>
    </location>
</feature>
<dbReference type="AlphaFoldDB" id="Q0W109"/>
<feature type="transmembrane region" description="Helical" evidence="1">
    <location>
        <begin position="23"/>
        <end position="42"/>
    </location>
</feature>
<dbReference type="InterPro" id="IPR052712">
    <property type="entry name" value="Acid_resist_chaperone_HdeD"/>
</dbReference>
<dbReference type="RefSeq" id="WP_012034660.1">
    <property type="nucleotide sequence ID" value="NC_009464.1"/>
</dbReference>
<dbReference type="InterPro" id="IPR005325">
    <property type="entry name" value="DUF308_memb"/>
</dbReference>
<dbReference type="GO" id="GO:0005886">
    <property type="term" value="C:plasma membrane"/>
    <property type="evidence" value="ECO:0007669"/>
    <property type="project" value="TreeGrafter"/>
</dbReference>
<dbReference type="PANTHER" id="PTHR34989">
    <property type="entry name" value="PROTEIN HDED"/>
    <property type="match status" value="1"/>
</dbReference>